<feature type="domain" description="Peptidase M41" evidence="2">
    <location>
        <begin position="1"/>
        <end position="88"/>
    </location>
</feature>
<dbReference type="Gene3D" id="1.20.58.760">
    <property type="entry name" value="Peptidase M41"/>
    <property type="match status" value="1"/>
</dbReference>
<dbReference type="Proteomes" id="UP000201838">
    <property type="component" value="Unassembled WGS sequence"/>
</dbReference>
<keyword evidence="3" id="KW-0378">Hydrolase</keyword>
<sequence>MVARWGMDPEIGPIDLRNSEESPFLGRKIAQPVAFADDTAGQVDQAVMTILQDAATRAQTLIEQHQDRIAILIARLEAEETLDASAIRDCLDPGNVTPLRKPRRNGNGDAGN</sequence>
<evidence type="ECO:0000313" key="4">
    <source>
        <dbReference type="Proteomes" id="UP000201838"/>
    </source>
</evidence>
<dbReference type="AlphaFoldDB" id="A0A238J649"/>
<keyword evidence="3" id="KW-0482">Metalloprotease</keyword>
<dbReference type="GO" id="GO:0005524">
    <property type="term" value="F:ATP binding"/>
    <property type="evidence" value="ECO:0007669"/>
    <property type="project" value="InterPro"/>
</dbReference>
<keyword evidence="4" id="KW-1185">Reference proteome</keyword>
<dbReference type="InterPro" id="IPR000642">
    <property type="entry name" value="Peptidase_M41"/>
</dbReference>
<organism evidence="3 4">
    <name type="scientific">Boseongicola aestuarii</name>
    <dbReference type="NCBI Taxonomy" id="1470561"/>
    <lineage>
        <taxon>Bacteria</taxon>
        <taxon>Pseudomonadati</taxon>
        <taxon>Pseudomonadota</taxon>
        <taxon>Alphaproteobacteria</taxon>
        <taxon>Rhodobacterales</taxon>
        <taxon>Paracoccaceae</taxon>
        <taxon>Boseongicola</taxon>
    </lineage>
</organism>
<keyword evidence="3" id="KW-0645">Protease</keyword>
<dbReference type="EC" id="3.4.24.-" evidence="3"/>
<protein>
    <submittedName>
        <fullName evidence="3">ATP-dependent zinc metalloprotease FtsH</fullName>
        <ecNumber evidence="3">3.4.24.-</ecNumber>
    </submittedName>
</protein>
<name>A0A238J649_9RHOB</name>
<evidence type="ECO:0000256" key="1">
    <source>
        <dbReference type="SAM" id="MobiDB-lite"/>
    </source>
</evidence>
<feature type="region of interest" description="Disordered" evidence="1">
    <location>
        <begin position="92"/>
        <end position="112"/>
    </location>
</feature>
<dbReference type="GO" id="GO:0004176">
    <property type="term" value="F:ATP-dependent peptidase activity"/>
    <property type="evidence" value="ECO:0007669"/>
    <property type="project" value="InterPro"/>
</dbReference>
<reference evidence="3 4" key="1">
    <citation type="submission" date="2017-05" db="EMBL/GenBank/DDBJ databases">
        <authorList>
            <person name="Song R."/>
            <person name="Chenine A.L."/>
            <person name="Ruprecht R.M."/>
        </authorList>
    </citation>
    <scope>NUCLEOTIDE SEQUENCE [LARGE SCALE GENOMIC DNA]</scope>
    <source>
        <strain evidence="3 4">CECT 8489</strain>
    </source>
</reference>
<dbReference type="GO" id="GO:0006508">
    <property type="term" value="P:proteolysis"/>
    <property type="evidence" value="ECO:0007669"/>
    <property type="project" value="UniProtKB-KW"/>
</dbReference>
<gene>
    <name evidence="3" type="primary">ftsH_2</name>
    <name evidence="3" type="ORF">BOA8489_03856</name>
</gene>
<evidence type="ECO:0000313" key="3">
    <source>
        <dbReference type="EMBL" id="SMX25712.1"/>
    </source>
</evidence>
<dbReference type="InterPro" id="IPR037219">
    <property type="entry name" value="Peptidase_M41-like"/>
</dbReference>
<proteinExistence type="predicted"/>
<evidence type="ECO:0000259" key="2">
    <source>
        <dbReference type="Pfam" id="PF01434"/>
    </source>
</evidence>
<dbReference type="SUPFAM" id="SSF140990">
    <property type="entry name" value="FtsH protease domain-like"/>
    <property type="match status" value="1"/>
</dbReference>
<accession>A0A238J649</accession>
<dbReference type="Pfam" id="PF01434">
    <property type="entry name" value="Peptidase_M41"/>
    <property type="match status" value="1"/>
</dbReference>
<dbReference type="EMBL" id="FXXQ01000024">
    <property type="protein sequence ID" value="SMX25712.1"/>
    <property type="molecule type" value="Genomic_DNA"/>
</dbReference>
<dbReference type="GO" id="GO:0004222">
    <property type="term" value="F:metalloendopeptidase activity"/>
    <property type="evidence" value="ECO:0007669"/>
    <property type="project" value="InterPro"/>
</dbReference>